<accession>A0A644T135</accession>
<dbReference type="PANTHER" id="PTHR33515">
    <property type="entry name" value="RIBOSOME-BINDING FACTOR A, CHLOROPLASTIC-RELATED"/>
    <property type="match status" value="1"/>
</dbReference>
<evidence type="ECO:0000313" key="1">
    <source>
        <dbReference type="EMBL" id="MPL60623.1"/>
    </source>
</evidence>
<dbReference type="PANTHER" id="PTHR33515:SF1">
    <property type="entry name" value="RIBOSOME-BINDING FACTOR A, CHLOROPLASTIC-RELATED"/>
    <property type="match status" value="1"/>
</dbReference>
<dbReference type="EMBL" id="VSSQ01000012">
    <property type="protein sequence ID" value="MPL60623.1"/>
    <property type="molecule type" value="Genomic_DNA"/>
</dbReference>
<dbReference type="GO" id="GO:0005829">
    <property type="term" value="C:cytosol"/>
    <property type="evidence" value="ECO:0007669"/>
    <property type="project" value="TreeGrafter"/>
</dbReference>
<dbReference type="GO" id="GO:0006364">
    <property type="term" value="P:rRNA processing"/>
    <property type="evidence" value="ECO:0007669"/>
    <property type="project" value="InterPro"/>
</dbReference>
<protein>
    <submittedName>
        <fullName evidence="1">Ribosome-binding factor A</fullName>
    </submittedName>
</protein>
<dbReference type="Gene3D" id="3.30.300.20">
    <property type="match status" value="1"/>
</dbReference>
<dbReference type="InterPro" id="IPR000238">
    <property type="entry name" value="RbfA"/>
</dbReference>
<name>A0A644T135_9ZZZZ</name>
<comment type="caution">
    <text evidence="1">The sequence shown here is derived from an EMBL/GenBank/DDBJ whole genome shotgun (WGS) entry which is preliminary data.</text>
</comment>
<dbReference type="HAMAP" id="MF_00003">
    <property type="entry name" value="RbfA"/>
    <property type="match status" value="1"/>
</dbReference>
<organism evidence="1">
    <name type="scientific">bioreactor metagenome</name>
    <dbReference type="NCBI Taxonomy" id="1076179"/>
    <lineage>
        <taxon>unclassified sequences</taxon>
        <taxon>metagenomes</taxon>
        <taxon>ecological metagenomes</taxon>
    </lineage>
</organism>
<dbReference type="GO" id="GO:0043024">
    <property type="term" value="F:ribosomal small subunit binding"/>
    <property type="evidence" value="ECO:0007669"/>
    <property type="project" value="TreeGrafter"/>
</dbReference>
<gene>
    <name evidence="1" type="primary">rbfA_1</name>
    <name evidence="1" type="ORF">SDC9_06184</name>
</gene>
<dbReference type="SUPFAM" id="SSF89919">
    <property type="entry name" value="Ribosome-binding factor A, RbfA"/>
    <property type="match status" value="1"/>
</dbReference>
<dbReference type="Pfam" id="PF02033">
    <property type="entry name" value="RBFA"/>
    <property type="match status" value="1"/>
</dbReference>
<dbReference type="InterPro" id="IPR015946">
    <property type="entry name" value="KH_dom-like_a/b"/>
</dbReference>
<dbReference type="NCBIfam" id="TIGR00082">
    <property type="entry name" value="rbfA"/>
    <property type="match status" value="1"/>
</dbReference>
<dbReference type="InterPro" id="IPR023799">
    <property type="entry name" value="RbfA_dom_sf"/>
</dbReference>
<proteinExistence type="inferred from homology"/>
<reference evidence="1" key="1">
    <citation type="submission" date="2019-08" db="EMBL/GenBank/DDBJ databases">
        <authorList>
            <person name="Kucharzyk K."/>
            <person name="Murdoch R.W."/>
            <person name="Higgins S."/>
            <person name="Loffler F."/>
        </authorList>
    </citation>
    <scope>NUCLEOTIDE SEQUENCE</scope>
</reference>
<dbReference type="AlphaFoldDB" id="A0A644T135"/>
<sequence>MSQLRVEKVQEFIKQEMSKIILTELKDPRIGFVTVTNVEATGDLRHAKVFVSLMGSDEQKADTWAGLHKALGFMRAEIGKRIRIRCTPELSLHLDESLKYSAHIQELLLKIKQQEESAK</sequence>